<gene>
    <name evidence="7" type="ORF">MNBD_IGNAVI01-3162</name>
</gene>
<proteinExistence type="predicted"/>
<dbReference type="AlphaFoldDB" id="A0A3B1CDI7"/>
<evidence type="ECO:0000256" key="1">
    <source>
        <dbReference type="ARBA" id="ARBA00004651"/>
    </source>
</evidence>
<dbReference type="PANTHER" id="PTHR34584">
    <property type="entry name" value="NA(+)/H(+) ANTIPORTER SUBUNIT E1"/>
    <property type="match status" value="1"/>
</dbReference>
<dbReference type="GO" id="GO:0008324">
    <property type="term" value="F:monoatomic cation transmembrane transporter activity"/>
    <property type="evidence" value="ECO:0007669"/>
    <property type="project" value="InterPro"/>
</dbReference>
<name>A0A3B1CDI7_9ZZZZ</name>
<keyword evidence="4 6" id="KW-1133">Transmembrane helix</keyword>
<feature type="transmembrane region" description="Helical" evidence="6">
    <location>
        <begin position="58"/>
        <end position="77"/>
    </location>
</feature>
<reference evidence="7" key="1">
    <citation type="submission" date="2018-06" db="EMBL/GenBank/DDBJ databases">
        <authorList>
            <person name="Zhirakovskaya E."/>
        </authorList>
    </citation>
    <scope>NUCLEOTIDE SEQUENCE</scope>
</reference>
<sequence>MSRFIFTFIIFFLVWLGFTTSFDQQELLAGAVISLLITILSYKTFTDYGLSFFQPKKLFNIVKFIIVFLIALIKSNFDVARRVINPKLPINPGIVAYHTNLKSDTAKVFLANAITLTPGTLSVDIIDNILYIHWIDVISKDPKVIFDEIGADFERILKEIFE</sequence>
<dbReference type="Pfam" id="PF01899">
    <property type="entry name" value="MNHE"/>
    <property type="match status" value="1"/>
</dbReference>
<comment type="subcellular location">
    <subcellularLocation>
        <location evidence="1">Cell membrane</location>
        <topology evidence="1">Multi-pass membrane protein</topology>
    </subcellularLocation>
</comment>
<accession>A0A3B1CDI7</accession>
<evidence type="ECO:0000313" key="7">
    <source>
        <dbReference type="EMBL" id="VAX22743.1"/>
    </source>
</evidence>
<evidence type="ECO:0000256" key="5">
    <source>
        <dbReference type="ARBA" id="ARBA00023136"/>
    </source>
</evidence>
<evidence type="ECO:0000256" key="6">
    <source>
        <dbReference type="SAM" id="Phobius"/>
    </source>
</evidence>
<dbReference type="InterPro" id="IPR002758">
    <property type="entry name" value="Cation_antiport_E"/>
</dbReference>
<evidence type="ECO:0000256" key="4">
    <source>
        <dbReference type="ARBA" id="ARBA00022989"/>
    </source>
</evidence>
<evidence type="ECO:0000256" key="2">
    <source>
        <dbReference type="ARBA" id="ARBA00022475"/>
    </source>
</evidence>
<dbReference type="GO" id="GO:0005886">
    <property type="term" value="C:plasma membrane"/>
    <property type="evidence" value="ECO:0007669"/>
    <property type="project" value="UniProtKB-SubCell"/>
</dbReference>
<keyword evidence="2" id="KW-1003">Cell membrane</keyword>
<feature type="transmembrane region" description="Helical" evidence="6">
    <location>
        <begin position="29"/>
        <end position="46"/>
    </location>
</feature>
<protein>
    <submittedName>
        <fullName evidence="7">Na(+) H(+) antiporter subunit E</fullName>
    </submittedName>
</protein>
<dbReference type="PANTHER" id="PTHR34584:SF1">
    <property type="entry name" value="NA(+)_H(+) ANTIPORTER SUBUNIT E1"/>
    <property type="match status" value="1"/>
</dbReference>
<dbReference type="PIRSF" id="PIRSF019239">
    <property type="entry name" value="MrpE"/>
    <property type="match status" value="1"/>
</dbReference>
<organism evidence="7">
    <name type="scientific">hydrothermal vent metagenome</name>
    <dbReference type="NCBI Taxonomy" id="652676"/>
    <lineage>
        <taxon>unclassified sequences</taxon>
        <taxon>metagenomes</taxon>
        <taxon>ecological metagenomes</taxon>
    </lineage>
</organism>
<keyword evidence="3 6" id="KW-0812">Transmembrane</keyword>
<keyword evidence="5 6" id="KW-0472">Membrane</keyword>
<evidence type="ECO:0000256" key="3">
    <source>
        <dbReference type="ARBA" id="ARBA00022692"/>
    </source>
</evidence>
<dbReference type="EMBL" id="UOGD01000235">
    <property type="protein sequence ID" value="VAX22743.1"/>
    <property type="molecule type" value="Genomic_DNA"/>
</dbReference>